<evidence type="ECO:0000313" key="2">
    <source>
        <dbReference type="Proteomes" id="UP000252519"/>
    </source>
</evidence>
<evidence type="ECO:0000313" key="1">
    <source>
        <dbReference type="EMBL" id="RCN24190.1"/>
    </source>
</evidence>
<accession>A0A368EZM8</accession>
<protein>
    <submittedName>
        <fullName evidence="1">Uncharacterized protein</fullName>
    </submittedName>
</protein>
<name>A0A368EZM8_ANCCA</name>
<dbReference type="OrthoDB" id="196847at2759"/>
<proteinExistence type="predicted"/>
<gene>
    <name evidence="1" type="ORF">ANCCAN_30120</name>
</gene>
<feature type="non-terminal residue" evidence="1">
    <location>
        <position position="133"/>
    </location>
</feature>
<dbReference type="AlphaFoldDB" id="A0A368EZM8"/>
<dbReference type="Gene3D" id="3.30.470.20">
    <property type="entry name" value="ATP-grasp fold, B domain"/>
    <property type="match status" value="1"/>
</dbReference>
<dbReference type="EMBL" id="JOJR01022469">
    <property type="protein sequence ID" value="RCN24190.1"/>
    <property type="molecule type" value="Genomic_DNA"/>
</dbReference>
<dbReference type="STRING" id="29170.A0A368EZM8"/>
<comment type="caution">
    <text evidence="1">The sequence shown here is derived from an EMBL/GenBank/DDBJ whole genome shotgun (WGS) entry which is preliminary data.</text>
</comment>
<keyword evidence="2" id="KW-1185">Reference proteome</keyword>
<organism evidence="1 2">
    <name type="scientific">Ancylostoma caninum</name>
    <name type="common">Dog hookworm</name>
    <dbReference type="NCBI Taxonomy" id="29170"/>
    <lineage>
        <taxon>Eukaryota</taxon>
        <taxon>Metazoa</taxon>
        <taxon>Ecdysozoa</taxon>
        <taxon>Nematoda</taxon>
        <taxon>Chromadorea</taxon>
        <taxon>Rhabditida</taxon>
        <taxon>Rhabditina</taxon>
        <taxon>Rhabditomorpha</taxon>
        <taxon>Strongyloidea</taxon>
        <taxon>Ancylostomatidae</taxon>
        <taxon>Ancylostomatinae</taxon>
        <taxon>Ancylostoma</taxon>
    </lineage>
</organism>
<sequence>PTNIQFVRTVLGHPEFVKGNVYTDFIPDYQKELFADVRQSDEELVEGALGLALLSRPRHPTGPFEQIPFFRLNHAVEQKYKLGEKDVALCFLSETEMEVSLSGQKKRVSISDVSADENGVRYTIEFDGRRWSA</sequence>
<feature type="non-terminal residue" evidence="1">
    <location>
        <position position="1"/>
    </location>
</feature>
<reference evidence="1 2" key="1">
    <citation type="submission" date="2014-10" db="EMBL/GenBank/DDBJ databases">
        <title>Draft genome of the hookworm Ancylostoma caninum.</title>
        <authorList>
            <person name="Mitreva M."/>
        </authorList>
    </citation>
    <scope>NUCLEOTIDE SEQUENCE [LARGE SCALE GENOMIC DNA]</scope>
    <source>
        <strain evidence="1 2">Baltimore</strain>
    </source>
</reference>
<dbReference type="Proteomes" id="UP000252519">
    <property type="component" value="Unassembled WGS sequence"/>
</dbReference>